<dbReference type="InterPro" id="IPR045736">
    <property type="entry name" value="START_2"/>
</dbReference>
<dbReference type="AlphaFoldDB" id="A0A495J1F6"/>
<evidence type="ECO:0000313" key="2">
    <source>
        <dbReference type="EMBL" id="RKR82168.1"/>
    </source>
</evidence>
<sequence length="126" mass="14875">MSEKKKFSIEYEIKSSPRILYTFLIEPNGLAQWFADDVNVREQVYTFTWDDEEQKAKLMSFKENKSVKFRWLDDEPQCFFEMEILQDELTNDVALGVTDFATEEAIGDRKLIWDNQIQYLISVLGA</sequence>
<feature type="domain" description="START-like" evidence="1">
    <location>
        <begin position="1"/>
        <end position="126"/>
    </location>
</feature>
<keyword evidence="3" id="KW-1185">Reference proteome</keyword>
<comment type="caution">
    <text evidence="2">The sequence shown here is derived from an EMBL/GenBank/DDBJ whole genome shotgun (WGS) entry which is preliminary data.</text>
</comment>
<proteinExistence type="predicted"/>
<dbReference type="Pfam" id="PF19569">
    <property type="entry name" value="START_2"/>
    <property type="match status" value="1"/>
</dbReference>
<dbReference type="InterPro" id="IPR023393">
    <property type="entry name" value="START-like_dom_sf"/>
</dbReference>
<organism evidence="2 3">
    <name type="scientific">Mucilaginibacter gracilis</name>
    <dbReference type="NCBI Taxonomy" id="423350"/>
    <lineage>
        <taxon>Bacteria</taxon>
        <taxon>Pseudomonadati</taxon>
        <taxon>Bacteroidota</taxon>
        <taxon>Sphingobacteriia</taxon>
        <taxon>Sphingobacteriales</taxon>
        <taxon>Sphingobacteriaceae</taxon>
        <taxon>Mucilaginibacter</taxon>
    </lineage>
</organism>
<accession>A0A495J1F6</accession>
<dbReference type="EMBL" id="RBKU01000001">
    <property type="protein sequence ID" value="RKR82168.1"/>
    <property type="molecule type" value="Genomic_DNA"/>
</dbReference>
<dbReference type="Proteomes" id="UP000268007">
    <property type="component" value="Unassembled WGS sequence"/>
</dbReference>
<dbReference type="RefSeq" id="WP_121197795.1">
    <property type="nucleotide sequence ID" value="NZ_RBKU01000001.1"/>
</dbReference>
<name>A0A495J1F6_9SPHI</name>
<dbReference type="OrthoDB" id="667567at2"/>
<gene>
    <name evidence="2" type="ORF">BDD43_2339</name>
</gene>
<dbReference type="Gene3D" id="3.30.530.20">
    <property type="match status" value="1"/>
</dbReference>
<evidence type="ECO:0000259" key="1">
    <source>
        <dbReference type="Pfam" id="PF19569"/>
    </source>
</evidence>
<dbReference type="SUPFAM" id="SSF55961">
    <property type="entry name" value="Bet v1-like"/>
    <property type="match status" value="1"/>
</dbReference>
<evidence type="ECO:0000313" key="3">
    <source>
        <dbReference type="Proteomes" id="UP000268007"/>
    </source>
</evidence>
<reference evidence="2 3" key="1">
    <citation type="submission" date="2018-10" db="EMBL/GenBank/DDBJ databases">
        <title>Genomic Encyclopedia of Archaeal and Bacterial Type Strains, Phase II (KMG-II): from individual species to whole genera.</title>
        <authorList>
            <person name="Goeker M."/>
        </authorList>
    </citation>
    <scope>NUCLEOTIDE SEQUENCE [LARGE SCALE GENOMIC DNA]</scope>
    <source>
        <strain evidence="2 3">DSM 18602</strain>
    </source>
</reference>
<protein>
    <recommendedName>
        <fullName evidence="1">START-like domain-containing protein</fullName>
    </recommendedName>
</protein>